<dbReference type="OrthoDB" id="9776324at2"/>
<feature type="transmembrane region" description="Helical" evidence="7">
    <location>
        <begin position="168"/>
        <end position="187"/>
    </location>
</feature>
<dbReference type="GO" id="GO:0015297">
    <property type="term" value="F:antiporter activity"/>
    <property type="evidence" value="ECO:0007669"/>
    <property type="project" value="InterPro"/>
</dbReference>
<evidence type="ECO:0000256" key="2">
    <source>
        <dbReference type="ARBA" id="ARBA00022448"/>
    </source>
</evidence>
<dbReference type="RefSeq" id="WP_143324016.1">
    <property type="nucleotide sequence ID" value="NZ_LTAY01000021.1"/>
</dbReference>
<comment type="caution">
    <text evidence="8">The sequence shown here is derived from an EMBL/GenBank/DDBJ whole genome shotgun (WGS) entry which is preliminary data.</text>
</comment>
<proteinExistence type="predicted"/>
<keyword evidence="4 7" id="KW-0812">Transmembrane</keyword>
<feature type="transmembrane region" description="Helical" evidence="7">
    <location>
        <begin position="193"/>
        <end position="215"/>
    </location>
</feature>
<dbReference type="PANTHER" id="PTHR43549:SF3">
    <property type="entry name" value="MULTIDRUG RESISTANCE PROTEIN YPNP-RELATED"/>
    <property type="match status" value="1"/>
</dbReference>
<feature type="transmembrane region" description="Helical" evidence="7">
    <location>
        <begin position="415"/>
        <end position="438"/>
    </location>
</feature>
<evidence type="ECO:0000256" key="1">
    <source>
        <dbReference type="ARBA" id="ARBA00004651"/>
    </source>
</evidence>
<dbReference type="Proteomes" id="UP000191448">
    <property type="component" value="Unassembled WGS sequence"/>
</dbReference>
<evidence type="ECO:0000313" key="8">
    <source>
        <dbReference type="EMBL" id="OPX49764.1"/>
    </source>
</evidence>
<dbReference type="GO" id="GO:0005886">
    <property type="term" value="C:plasma membrane"/>
    <property type="evidence" value="ECO:0007669"/>
    <property type="project" value="UniProtKB-SubCell"/>
</dbReference>
<evidence type="ECO:0000256" key="5">
    <source>
        <dbReference type="ARBA" id="ARBA00022989"/>
    </source>
</evidence>
<evidence type="ECO:0000256" key="6">
    <source>
        <dbReference type="ARBA" id="ARBA00023136"/>
    </source>
</evidence>
<dbReference type="CDD" id="cd13140">
    <property type="entry name" value="MATE_like_1"/>
    <property type="match status" value="1"/>
</dbReference>
<accession>A0A1V4SYA2</accession>
<dbReference type="AlphaFoldDB" id="A0A1V4SYA2"/>
<evidence type="ECO:0000256" key="4">
    <source>
        <dbReference type="ARBA" id="ARBA00022692"/>
    </source>
</evidence>
<dbReference type="InterPro" id="IPR002528">
    <property type="entry name" value="MATE_fam"/>
</dbReference>
<feature type="transmembrane region" description="Helical" evidence="7">
    <location>
        <begin position="135"/>
        <end position="156"/>
    </location>
</feature>
<feature type="transmembrane region" description="Helical" evidence="7">
    <location>
        <begin position="47"/>
        <end position="70"/>
    </location>
</feature>
<dbReference type="EMBL" id="LTAY01000021">
    <property type="protein sequence ID" value="OPX49764.1"/>
    <property type="molecule type" value="Genomic_DNA"/>
</dbReference>
<feature type="transmembrane region" description="Helical" evidence="7">
    <location>
        <begin position="318"/>
        <end position="345"/>
    </location>
</feature>
<feature type="transmembrane region" description="Helical" evidence="7">
    <location>
        <begin position="357"/>
        <end position="378"/>
    </location>
</feature>
<evidence type="ECO:0000256" key="3">
    <source>
        <dbReference type="ARBA" id="ARBA00022475"/>
    </source>
</evidence>
<dbReference type="Pfam" id="PF01554">
    <property type="entry name" value="MatE"/>
    <property type="match status" value="2"/>
</dbReference>
<comment type="subcellular location">
    <subcellularLocation>
        <location evidence="1">Cell membrane</location>
        <topology evidence="1">Multi-pass membrane protein</topology>
    </subcellularLocation>
</comment>
<keyword evidence="6 7" id="KW-0472">Membrane</keyword>
<protein>
    <submittedName>
        <fullName evidence="8">Multidrug export protein MepA</fullName>
    </submittedName>
</protein>
<dbReference type="PANTHER" id="PTHR43549">
    <property type="entry name" value="MULTIDRUG RESISTANCE PROTEIN YPNP-RELATED"/>
    <property type="match status" value="1"/>
</dbReference>
<keyword evidence="2" id="KW-0813">Transport</keyword>
<dbReference type="NCBIfam" id="TIGR00797">
    <property type="entry name" value="matE"/>
    <property type="match status" value="1"/>
</dbReference>
<sequence length="451" mass="49158">MKNIDLTKGNITKSLLALSMPIILTNFIQTAYGMVDMIWIGRLGSDAVAAIGTASFFINLSLSIVSVILIGTGVKLSHAIGSGQKDDEQAYINNGIIMVFILGIIYMIFLIVFRKPLIDFYKLGNAWVNSMAEKYLVISAFGIIVMYLNSLLTIIFNSYGNSKMPFKANTTGFVFNIILDPILIFGIGPISSLGILGAAFSTLISRCIVLLIFIFSSRGIINPLKNGIKLNIEKAKEVIKLGFPVTVQRVTFSLISITIGRIVSDFGPTAIAVQKVGVQIESVSYVTIGGLQGAISAFVGQNYGAGKKERIIEGYKKALTLTLIFGGTITLIFLLFPSYIFRIFLSEPHAVAMGTGYMRILGISQIFMCIELLTVGAFNGIGKTYVPPIICTLFSLLRIPFALLLSSTVLGLDGIWWSISVSSIFKGSILVIWFIILLKKYKSSNLKKDLV</sequence>
<reference evidence="8 9" key="1">
    <citation type="submission" date="2016-02" db="EMBL/GenBank/DDBJ databases">
        <title>Genome sequence of Clostridium thermobutyricum DSM 4928.</title>
        <authorList>
            <person name="Poehlein A."/>
            <person name="Daniel R."/>
        </authorList>
    </citation>
    <scope>NUCLEOTIDE SEQUENCE [LARGE SCALE GENOMIC DNA]</scope>
    <source>
        <strain evidence="8 9">DSM 4928</strain>
    </source>
</reference>
<dbReference type="GO" id="GO:0042910">
    <property type="term" value="F:xenobiotic transmembrane transporter activity"/>
    <property type="evidence" value="ECO:0007669"/>
    <property type="project" value="InterPro"/>
</dbReference>
<evidence type="ECO:0000256" key="7">
    <source>
        <dbReference type="SAM" id="Phobius"/>
    </source>
</evidence>
<dbReference type="PIRSF" id="PIRSF006603">
    <property type="entry name" value="DinF"/>
    <property type="match status" value="1"/>
</dbReference>
<feature type="transmembrane region" description="Helical" evidence="7">
    <location>
        <begin position="15"/>
        <end position="35"/>
    </location>
</feature>
<name>A0A1V4SYA2_9CLOT</name>
<keyword evidence="5 7" id="KW-1133">Transmembrane helix</keyword>
<organism evidence="8 9">
    <name type="scientific">Clostridium thermobutyricum DSM 4928</name>
    <dbReference type="NCBI Taxonomy" id="1121339"/>
    <lineage>
        <taxon>Bacteria</taxon>
        <taxon>Bacillati</taxon>
        <taxon>Bacillota</taxon>
        <taxon>Clostridia</taxon>
        <taxon>Eubacteriales</taxon>
        <taxon>Clostridiaceae</taxon>
        <taxon>Clostridium</taxon>
    </lineage>
</organism>
<feature type="transmembrane region" description="Helical" evidence="7">
    <location>
        <begin position="91"/>
        <end position="113"/>
    </location>
</feature>
<dbReference type="InterPro" id="IPR052031">
    <property type="entry name" value="Membrane_Transporter-Flippase"/>
</dbReference>
<gene>
    <name evidence="8" type="primary">mepA_1</name>
    <name evidence="8" type="ORF">CLTHE_04950</name>
</gene>
<keyword evidence="3" id="KW-1003">Cell membrane</keyword>
<feature type="transmembrane region" description="Helical" evidence="7">
    <location>
        <begin position="385"/>
        <end position="403"/>
    </location>
</feature>
<evidence type="ECO:0000313" key="9">
    <source>
        <dbReference type="Proteomes" id="UP000191448"/>
    </source>
</evidence>
<dbReference type="InterPro" id="IPR048279">
    <property type="entry name" value="MdtK-like"/>
</dbReference>